<dbReference type="CDD" id="cd06848">
    <property type="entry name" value="GCS_H"/>
    <property type="match status" value="1"/>
</dbReference>
<dbReference type="Gene3D" id="2.40.50.100">
    <property type="match status" value="1"/>
</dbReference>
<dbReference type="InterPro" id="IPR002930">
    <property type="entry name" value="GCV_H"/>
</dbReference>
<accession>F0ZRW5</accession>
<evidence type="ECO:0000256" key="2">
    <source>
        <dbReference type="ARBA" id="ARBA00022823"/>
    </source>
</evidence>
<evidence type="ECO:0000313" key="6">
    <source>
        <dbReference type="EMBL" id="EGC33312.1"/>
    </source>
</evidence>
<dbReference type="PROSITE" id="PS50968">
    <property type="entry name" value="BIOTINYL_LIPOYL"/>
    <property type="match status" value="1"/>
</dbReference>
<dbReference type="PANTHER" id="PTHR11715:SF3">
    <property type="entry name" value="GLYCINE CLEAVAGE SYSTEM H PROTEIN-RELATED"/>
    <property type="match status" value="1"/>
</dbReference>
<keyword evidence="4" id="KW-0809">Transit peptide</keyword>
<dbReference type="FunCoup" id="F0ZRW5">
    <property type="interactions" value="453"/>
</dbReference>
<evidence type="ECO:0000259" key="5">
    <source>
        <dbReference type="PROSITE" id="PS50968"/>
    </source>
</evidence>
<comment type="function">
    <text evidence="4">The H protein shuttles the methylamine group of glycine from the P protein to the T protein.</text>
</comment>
<organism evidence="6 7">
    <name type="scientific">Dictyostelium purpureum</name>
    <name type="common">Slime mold</name>
    <dbReference type="NCBI Taxonomy" id="5786"/>
    <lineage>
        <taxon>Eukaryota</taxon>
        <taxon>Amoebozoa</taxon>
        <taxon>Evosea</taxon>
        <taxon>Eumycetozoa</taxon>
        <taxon>Dictyostelia</taxon>
        <taxon>Dictyosteliales</taxon>
        <taxon>Dictyosteliaceae</taxon>
        <taxon>Dictyostelium</taxon>
    </lineage>
</organism>
<dbReference type="GO" id="GO:0005739">
    <property type="term" value="C:mitochondrion"/>
    <property type="evidence" value="ECO:0000318"/>
    <property type="project" value="GO_Central"/>
</dbReference>
<comment type="subcellular location">
    <subcellularLocation>
        <location evidence="4">Mitochondrion</location>
    </subcellularLocation>
</comment>
<dbReference type="STRING" id="5786.F0ZRW5"/>
<evidence type="ECO:0000256" key="1">
    <source>
        <dbReference type="ARBA" id="ARBA00009249"/>
    </source>
</evidence>
<dbReference type="VEuPathDB" id="AmoebaDB:DICPUDRAFT_48998"/>
<keyword evidence="7" id="KW-1185">Reference proteome</keyword>
<sequence length="151" mass="17079">MLSRLNLSRVILANKSLFFNGVSRNYCTRYTDDHEWVKLEGNQGTLGITNFAQKQLGDIVFVELPNIRKHEAGEPICVIESVKAASDVFSPFEINVTEGNMELTQEPELVNSEPYASWIIKFTTNDTDGFKKLLTLAEYEKLIGEKEDTSN</sequence>
<dbReference type="NCBIfam" id="TIGR00527">
    <property type="entry name" value="gcvH"/>
    <property type="match status" value="1"/>
</dbReference>
<proteinExistence type="inferred from homology"/>
<dbReference type="OMA" id="HEWVEMV"/>
<dbReference type="GO" id="GO:0019464">
    <property type="term" value="P:glycine decarboxylation via glycine cleavage system"/>
    <property type="evidence" value="ECO:0000318"/>
    <property type="project" value="GO_Central"/>
</dbReference>
<evidence type="ECO:0000256" key="3">
    <source>
        <dbReference type="PIRSR" id="PIRSR617453-50"/>
    </source>
</evidence>
<evidence type="ECO:0000313" key="7">
    <source>
        <dbReference type="Proteomes" id="UP000001064"/>
    </source>
</evidence>
<dbReference type="PANTHER" id="PTHR11715">
    <property type="entry name" value="GLYCINE CLEAVAGE SYSTEM H PROTEIN"/>
    <property type="match status" value="1"/>
</dbReference>
<comment type="subunit">
    <text evidence="4">The glycine cleavage system is composed of four proteins: P, T, L and H.</text>
</comment>
<keyword evidence="2 3" id="KW-0450">Lipoyl</keyword>
<dbReference type="KEGG" id="dpp:DICPUDRAFT_48998"/>
<feature type="domain" description="Lipoyl-binding" evidence="5">
    <location>
        <begin position="43"/>
        <end position="123"/>
    </location>
</feature>
<dbReference type="InterPro" id="IPR017453">
    <property type="entry name" value="GCV_H_sub"/>
</dbReference>
<dbReference type="GO" id="GO:0005960">
    <property type="term" value="C:glycine cleavage complex"/>
    <property type="evidence" value="ECO:0000318"/>
    <property type="project" value="GO_Central"/>
</dbReference>
<dbReference type="InterPro" id="IPR000089">
    <property type="entry name" value="Biotin_lipoyl"/>
</dbReference>
<feature type="modified residue" description="N6-lipoyllysine" evidence="3">
    <location>
        <position position="83"/>
    </location>
</feature>
<keyword evidence="4" id="KW-0496">Mitochondrion</keyword>
<dbReference type="SUPFAM" id="SSF51230">
    <property type="entry name" value="Single hybrid motif"/>
    <property type="match status" value="1"/>
</dbReference>
<dbReference type="EMBL" id="GL871148">
    <property type="protein sequence ID" value="EGC33312.1"/>
    <property type="molecule type" value="Genomic_DNA"/>
</dbReference>
<reference evidence="7" key="1">
    <citation type="journal article" date="2011" name="Genome Biol.">
        <title>Comparative genomics of the social amoebae Dictyostelium discoideum and Dictyostelium purpureum.</title>
        <authorList>
            <consortium name="US DOE Joint Genome Institute (JGI-PGF)"/>
            <person name="Sucgang R."/>
            <person name="Kuo A."/>
            <person name="Tian X."/>
            <person name="Salerno W."/>
            <person name="Parikh A."/>
            <person name="Feasley C.L."/>
            <person name="Dalin E."/>
            <person name="Tu H."/>
            <person name="Huang E."/>
            <person name="Barry K."/>
            <person name="Lindquist E."/>
            <person name="Shapiro H."/>
            <person name="Bruce D."/>
            <person name="Schmutz J."/>
            <person name="Salamov A."/>
            <person name="Fey P."/>
            <person name="Gaudet P."/>
            <person name="Anjard C."/>
            <person name="Babu M.M."/>
            <person name="Basu S."/>
            <person name="Bushmanova Y."/>
            <person name="van der Wel H."/>
            <person name="Katoh-Kurasawa M."/>
            <person name="Dinh C."/>
            <person name="Coutinho P.M."/>
            <person name="Saito T."/>
            <person name="Elias M."/>
            <person name="Schaap P."/>
            <person name="Kay R.R."/>
            <person name="Henrissat B."/>
            <person name="Eichinger L."/>
            <person name="Rivero F."/>
            <person name="Putnam N.H."/>
            <person name="West C.M."/>
            <person name="Loomis W.F."/>
            <person name="Chisholm R.L."/>
            <person name="Shaulsky G."/>
            <person name="Strassmann J.E."/>
            <person name="Queller D.C."/>
            <person name="Kuspa A."/>
            <person name="Grigoriev I.V."/>
        </authorList>
    </citation>
    <scope>NUCLEOTIDE SEQUENCE [LARGE SCALE GENOMIC DNA]</scope>
    <source>
        <strain evidence="7">QSDP1</strain>
    </source>
</reference>
<dbReference type="RefSeq" id="XP_003290168.1">
    <property type="nucleotide sequence ID" value="XM_003290120.1"/>
</dbReference>
<dbReference type="OrthoDB" id="10264154at2759"/>
<name>F0ZRW5_DICPU</name>
<dbReference type="InterPro" id="IPR033753">
    <property type="entry name" value="GCV_H/Fam206"/>
</dbReference>
<dbReference type="AlphaFoldDB" id="F0ZRW5"/>
<dbReference type="GeneID" id="10504524"/>
<evidence type="ECO:0000256" key="4">
    <source>
        <dbReference type="RuleBase" id="RU364055"/>
    </source>
</evidence>
<dbReference type="InParanoid" id="F0ZRW5"/>
<dbReference type="eggNOG" id="KOG3373">
    <property type="taxonomic scope" value="Eukaryota"/>
</dbReference>
<comment type="similarity">
    <text evidence="1 4">Belongs to the GcvH family.</text>
</comment>
<gene>
    <name evidence="6" type="ORF">DICPUDRAFT_48998</name>
</gene>
<dbReference type="Pfam" id="PF01597">
    <property type="entry name" value="GCV_H"/>
    <property type="match status" value="1"/>
</dbReference>
<dbReference type="Proteomes" id="UP000001064">
    <property type="component" value="Unassembled WGS sequence"/>
</dbReference>
<dbReference type="InterPro" id="IPR011053">
    <property type="entry name" value="Single_hybrid_motif"/>
</dbReference>
<dbReference type="NCBIfam" id="NF002270">
    <property type="entry name" value="PRK01202.1"/>
    <property type="match status" value="1"/>
</dbReference>
<protein>
    <recommendedName>
        <fullName evidence="4">Glycine cleavage system H protein</fullName>
    </recommendedName>
</protein>
<comment type="cofactor">
    <cofactor evidence="4">
        <name>(R)-lipoate</name>
        <dbReference type="ChEBI" id="CHEBI:83088"/>
    </cofactor>
    <text evidence="4">Binds 1 lipoyl cofactor covalently.</text>
</comment>
<dbReference type="HAMAP" id="MF_00272">
    <property type="entry name" value="GcvH"/>
    <property type="match status" value="1"/>
</dbReference>